<gene>
    <name evidence="1" type="ORF">GIB67_040640</name>
</gene>
<proteinExistence type="predicted"/>
<reference evidence="1 2" key="1">
    <citation type="journal article" date="2020" name="IScience">
        <title>Genome Sequencing of the Endangered Kingdonia uniflora (Circaeasteraceae, Ranunculales) Reveals Potential Mechanisms of Evolutionary Specialization.</title>
        <authorList>
            <person name="Sun Y."/>
            <person name="Deng T."/>
            <person name="Zhang A."/>
            <person name="Moore M.J."/>
            <person name="Landis J.B."/>
            <person name="Lin N."/>
            <person name="Zhang H."/>
            <person name="Zhang X."/>
            <person name="Huang J."/>
            <person name="Zhang X."/>
            <person name="Sun H."/>
            <person name="Wang H."/>
        </authorList>
    </citation>
    <scope>NUCLEOTIDE SEQUENCE [LARGE SCALE GENOMIC DNA]</scope>
    <source>
        <strain evidence="1">TB1705</strain>
        <tissue evidence="1">Leaf</tissue>
    </source>
</reference>
<sequence length="158" mass="18235">MYPPDRSLLLGFKFYRARSIYLGLLPGIPEQQHSDVAEYCTRWKWGLSITNQTGAHDLLKYRKAFDNYKVEDVVRDPYRAERRSDHNFNENTFFNGLASCPVRKTTLSTQHLSLNVLVAFGQLAVIPKGEAVHSRDLQKKIDELTVIYEDAAKMLKEK</sequence>
<accession>A0A7J7M901</accession>
<dbReference type="OrthoDB" id="1939162at2759"/>
<evidence type="ECO:0000313" key="2">
    <source>
        <dbReference type="Proteomes" id="UP000541444"/>
    </source>
</evidence>
<keyword evidence="2" id="KW-1185">Reference proteome</keyword>
<dbReference type="AlphaFoldDB" id="A0A7J7M901"/>
<dbReference type="EMBL" id="JACGCM010001697">
    <property type="protein sequence ID" value="KAF6151367.1"/>
    <property type="molecule type" value="Genomic_DNA"/>
</dbReference>
<name>A0A7J7M901_9MAGN</name>
<organism evidence="1 2">
    <name type="scientific">Kingdonia uniflora</name>
    <dbReference type="NCBI Taxonomy" id="39325"/>
    <lineage>
        <taxon>Eukaryota</taxon>
        <taxon>Viridiplantae</taxon>
        <taxon>Streptophyta</taxon>
        <taxon>Embryophyta</taxon>
        <taxon>Tracheophyta</taxon>
        <taxon>Spermatophyta</taxon>
        <taxon>Magnoliopsida</taxon>
        <taxon>Ranunculales</taxon>
        <taxon>Circaeasteraceae</taxon>
        <taxon>Kingdonia</taxon>
    </lineage>
</organism>
<dbReference type="Proteomes" id="UP000541444">
    <property type="component" value="Unassembled WGS sequence"/>
</dbReference>
<comment type="caution">
    <text evidence="1">The sequence shown here is derived from an EMBL/GenBank/DDBJ whole genome shotgun (WGS) entry which is preliminary data.</text>
</comment>
<protein>
    <submittedName>
        <fullName evidence="1">Uncharacterized protein</fullName>
    </submittedName>
</protein>
<evidence type="ECO:0000313" key="1">
    <source>
        <dbReference type="EMBL" id="KAF6151367.1"/>
    </source>
</evidence>